<dbReference type="InterPro" id="IPR011990">
    <property type="entry name" value="TPR-like_helical_dom_sf"/>
</dbReference>
<dbReference type="PANTHER" id="PTHR46082">
    <property type="entry name" value="ATP/GTP-BINDING PROTEIN-RELATED"/>
    <property type="match status" value="1"/>
</dbReference>
<evidence type="ECO:0000313" key="3">
    <source>
        <dbReference type="Proteomes" id="UP001610335"/>
    </source>
</evidence>
<sequence>MDNQGTLRPQKICWQMACSLGYVYITLRRFEEAERLFYQALQACETHFGTHHHDTLHHLLCAGNCFLSQGKYQRAAQLFQKAADTCAKVLNPGDPWALKSRLLLALSCTAMKRDNAMSLLQQVANDYKRFRGPESIETLDVLYTAGRIFLARGNFQEAEDMLQTAYASHIRVFGWENLKSVMLSFTLADLYWRQQRIQEARHILEATLDHQSSILSSPSSYPAKPDLVAIFISARLLHVKGNMGEAKSAYQDFLTASHDAPSSLASFQHAATEALQRIIREAPCPPRLMTSPESELNSTGE</sequence>
<evidence type="ECO:0008006" key="4">
    <source>
        <dbReference type="Google" id="ProtNLM"/>
    </source>
</evidence>
<evidence type="ECO:0000313" key="2">
    <source>
        <dbReference type="EMBL" id="KAL2824407.1"/>
    </source>
</evidence>
<evidence type="ECO:0000256" key="1">
    <source>
        <dbReference type="PROSITE-ProRule" id="PRU00339"/>
    </source>
</evidence>
<accession>A0ABR4I9H3</accession>
<reference evidence="2 3" key="1">
    <citation type="submission" date="2024-07" db="EMBL/GenBank/DDBJ databases">
        <title>Section-level genome sequencing and comparative genomics of Aspergillus sections Usti and Cavernicolus.</title>
        <authorList>
            <consortium name="Lawrence Berkeley National Laboratory"/>
            <person name="Nybo J.L."/>
            <person name="Vesth T.C."/>
            <person name="Theobald S."/>
            <person name="Frisvad J.C."/>
            <person name="Larsen T.O."/>
            <person name="Kjaerboelling I."/>
            <person name="Rothschild-Mancinelli K."/>
            <person name="Lyhne E.K."/>
            <person name="Kogle M.E."/>
            <person name="Barry K."/>
            <person name="Clum A."/>
            <person name="Na H."/>
            <person name="Ledsgaard L."/>
            <person name="Lin J."/>
            <person name="Lipzen A."/>
            <person name="Kuo A."/>
            <person name="Riley R."/>
            <person name="Mondo S."/>
            <person name="LaButti K."/>
            <person name="Haridas S."/>
            <person name="Pangalinan J."/>
            <person name="Salamov A.A."/>
            <person name="Simmons B.A."/>
            <person name="Magnuson J.K."/>
            <person name="Chen J."/>
            <person name="Drula E."/>
            <person name="Henrissat B."/>
            <person name="Wiebenga A."/>
            <person name="Lubbers R.J."/>
            <person name="Gomes A.C."/>
            <person name="Makela M.R."/>
            <person name="Stajich J."/>
            <person name="Grigoriev I.V."/>
            <person name="Mortensen U.H."/>
            <person name="De vries R.P."/>
            <person name="Baker S.E."/>
            <person name="Andersen M.R."/>
        </authorList>
    </citation>
    <scope>NUCLEOTIDE SEQUENCE [LARGE SCALE GENOMIC DNA]</scope>
    <source>
        <strain evidence="2 3">CBS 600.67</strain>
    </source>
</reference>
<organism evidence="2 3">
    <name type="scientific">Aspergillus cavernicola</name>
    <dbReference type="NCBI Taxonomy" id="176166"/>
    <lineage>
        <taxon>Eukaryota</taxon>
        <taxon>Fungi</taxon>
        <taxon>Dikarya</taxon>
        <taxon>Ascomycota</taxon>
        <taxon>Pezizomycotina</taxon>
        <taxon>Eurotiomycetes</taxon>
        <taxon>Eurotiomycetidae</taxon>
        <taxon>Eurotiales</taxon>
        <taxon>Aspergillaceae</taxon>
        <taxon>Aspergillus</taxon>
        <taxon>Aspergillus subgen. Nidulantes</taxon>
    </lineage>
</organism>
<dbReference type="SUPFAM" id="SSF48452">
    <property type="entry name" value="TPR-like"/>
    <property type="match status" value="1"/>
</dbReference>
<proteinExistence type="predicted"/>
<protein>
    <recommendedName>
        <fullName evidence="4">MalT-like TPR region domain-containing protein</fullName>
    </recommendedName>
</protein>
<dbReference type="PANTHER" id="PTHR46082:SF6">
    <property type="entry name" value="AAA+ ATPASE DOMAIN-CONTAINING PROTEIN-RELATED"/>
    <property type="match status" value="1"/>
</dbReference>
<dbReference type="InterPro" id="IPR019734">
    <property type="entry name" value="TPR_rpt"/>
</dbReference>
<dbReference type="Pfam" id="PF13424">
    <property type="entry name" value="TPR_12"/>
    <property type="match status" value="2"/>
</dbReference>
<keyword evidence="1" id="KW-0802">TPR repeat</keyword>
<dbReference type="SMART" id="SM00028">
    <property type="entry name" value="TPR"/>
    <property type="match status" value="4"/>
</dbReference>
<dbReference type="EMBL" id="JBFXLS010000044">
    <property type="protein sequence ID" value="KAL2824407.1"/>
    <property type="molecule type" value="Genomic_DNA"/>
</dbReference>
<dbReference type="InterPro" id="IPR053137">
    <property type="entry name" value="NLR-like"/>
</dbReference>
<gene>
    <name evidence="2" type="ORF">BDW59DRAFT_147615</name>
</gene>
<comment type="caution">
    <text evidence="2">The sequence shown here is derived from an EMBL/GenBank/DDBJ whole genome shotgun (WGS) entry which is preliminary data.</text>
</comment>
<dbReference type="PROSITE" id="PS50005">
    <property type="entry name" value="TPR"/>
    <property type="match status" value="1"/>
</dbReference>
<name>A0ABR4I9H3_9EURO</name>
<feature type="repeat" description="TPR" evidence="1">
    <location>
        <begin position="14"/>
        <end position="47"/>
    </location>
</feature>
<dbReference type="Proteomes" id="UP001610335">
    <property type="component" value="Unassembled WGS sequence"/>
</dbReference>
<keyword evidence="3" id="KW-1185">Reference proteome</keyword>
<dbReference type="Gene3D" id="1.25.40.10">
    <property type="entry name" value="Tetratricopeptide repeat domain"/>
    <property type="match status" value="2"/>
</dbReference>